<dbReference type="RefSeq" id="WP_323304408.1">
    <property type="nucleotide sequence ID" value="NZ_JAYGHX010000002.1"/>
</dbReference>
<accession>A0ABU5RRD8</accession>
<feature type="compositionally biased region" description="Low complexity" evidence="1">
    <location>
        <begin position="284"/>
        <end position="300"/>
    </location>
</feature>
<dbReference type="Pfam" id="PF13413">
    <property type="entry name" value="HTH_25"/>
    <property type="match status" value="1"/>
</dbReference>
<gene>
    <name evidence="2" type="ORF">VB738_03365</name>
</gene>
<dbReference type="EMBL" id="JAYGHX010000002">
    <property type="protein sequence ID" value="MEA5390294.1"/>
    <property type="molecule type" value="Genomic_DNA"/>
</dbReference>
<dbReference type="SUPFAM" id="SSF47413">
    <property type="entry name" value="lambda repressor-like DNA-binding domains"/>
    <property type="match status" value="1"/>
</dbReference>
<dbReference type="CDD" id="cd00093">
    <property type="entry name" value="HTH_XRE"/>
    <property type="match status" value="1"/>
</dbReference>
<sequence>MPTPAKPLLQRLRERLPGQRPSRPVVEERPQDPMLLAGQQLREARESRGLGLRQLALDTRISTAVLEALERGWRDRLPEAAYLRTMLPLLEQHLELPGGSLDGVLPPEQDRQHGRRRDTVLLRFTPGSIDVFTTWQGTVLYAVLCGGLIYGLNLQQRRLAAQGLHVLRPIPPLSAEQSERADLEDADRAILGAYPDLRPLGKAAAGQGLQRLRRETGQNRPDLSLGLLRLELVRPTRVTLRSDRGVDTLLPAVQGSLSLPVLPPFSLRLEPAPPAGSVRWNGQPLAPAAAADPRGVAAPPQGQAQFVYPPPAPAPAPAAAPRPRP</sequence>
<dbReference type="InterPro" id="IPR010982">
    <property type="entry name" value="Lambda_DNA-bd_dom_sf"/>
</dbReference>
<feature type="compositionally biased region" description="Pro residues" evidence="1">
    <location>
        <begin position="308"/>
        <end position="325"/>
    </location>
</feature>
<reference evidence="2 3" key="1">
    <citation type="submission" date="2023-12" db="EMBL/GenBank/DDBJ databases">
        <title>Baltic Sea Cyanobacteria.</title>
        <authorList>
            <person name="Delbaje E."/>
            <person name="Fewer D.P."/>
            <person name="Shishido T.K."/>
        </authorList>
    </citation>
    <scope>NUCLEOTIDE SEQUENCE [LARGE SCALE GENOMIC DNA]</scope>
    <source>
        <strain evidence="2 3">UHCC 0139</strain>
    </source>
</reference>
<feature type="region of interest" description="Disordered" evidence="1">
    <location>
        <begin position="278"/>
        <end position="325"/>
    </location>
</feature>
<comment type="caution">
    <text evidence="2">The sequence shown here is derived from an EMBL/GenBank/DDBJ whole genome shotgun (WGS) entry which is preliminary data.</text>
</comment>
<evidence type="ECO:0000313" key="2">
    <source>
        <dbReference type="EMBL" id="MEA5390294.1"/>
    </source>
</evidence>
<dbReference type="Proteomes" id="UP001304461">
    <property type="component" value="Unassembled WGS sequence"/>
</dbReference>
<keyword evidence="3" id="KW-1185">Reference proteome</keyword>
<feature type="region of interest" description="Disordered" evidence="1">
    <location>
        <begin position="1"/>
        <end position="30"/>
    </location>
</feature>
<name>A0ABU5RRD8_9CYAN</name>
<dbReference type="InterPro" id="IPR001387">
    <property type="entry name" value="Cro/C1-type_HTH"/>
</dbReference>
<evidence type="ECO:0000256" key="1">
    <source>
        <dbReference type="SAM" id="MobiDB-lite"/>
    </source>
</evidence>
<protein>
    <submittedName>
        <fullName evidence="2">Helix-turn-helix transcriptional regulator</fullName>
    </submittedName>
</protein>
<organism evidence="2 3">
    <name type="scientific">Cyanobium gracile UHCC 0139</name>
    <dbReference type="NCBI Taxonomy" id="3110308"/>
    <lineage>
        <taxon>Bacteria</taxon>
        <taxon>Bacillati</taxon>
        <taxon>Cyanobacteriota</taxon>
        <taxon>Cyanophyceae</taxon>
        <taxon>Synechococcales</taxon>
        <taxon>Prochlorococcaceae</taxon>
        <taxon>Cyanobium</taxon>
    </lineage>
</organism>
<dbReference type="Gene3D" id="1.10.260.40">
    <property type="entry name" value="lambda repressor-like DNA-binding domains"/>
    <property type="match status" value="1"/>
</dbReference>
<proteinExistence type="predicted"/>
<evidence type="ECO:0000313" key="3">
    <source>
        <dbReference type="Proteomes" id="UP001304461"/>
    </source>
</evidence>